<dbReference type="InterPro" id="IPR016155">
    <property type="entry name" value="Mopterin_synth/thiamin_S_b"/>
</dbReference>
<dbReference type="InterPro" id="IPR010035">
    <property type="entry name" value="Thi_S"/>
</dbReference>
<protein>
    <submittedName>
        <fullName evidence="1">Thiamine biosynthesis protein ThiS</fullName>
    </submittedName>
</protein>
<dbReference type="RefSeq" id="WP_189769154.1">
    <property type="nucleotide sequence ID" value="NZ_BNCK01000003.1"/>
</dbReference>
<dbReference type="InterPro" id="IPR003749">
    <property type="entry name" value="ThiS/MoaD-like"/>
</dbReference>
<dbReference type="EMBL" id="BNCK01000003">
    <property type="protein sequence ID" value="GHF89517.1"/>
    <property type="molecule type" value="Genomic_DNA"/>
</dbReference>
<dbReference type="Gene3D" id="3.10.20.30">
    <property type="match status" value="1"/>
</dbReference>
<dbReference type="AlphaFoldDB" id="A0A919BHI1"/>
<evidence type="ECO:0000313" key="1">
    <source>
        <dbReference type="EMBL" id="GHF89517.1"/>
    </source>
</evidence>
<dbReference type="CDD" id="cd00565">
    <property type="entry name" value="Ubl_ThiS"/>
    <property type="match status" value="1"/>
</dbReference>
<gene>
    <name evidence="1" type="ORF">GCM10017161_16710</name>
</gene>
<organism evidence="1 2">
    <name type="scientific">Thalassotalea marina</name>
    <dbReference type="NCBI Taxonomy" id="1673741"/>
    <lineage>
        <taxon>Bacteria</taxon>
        <taxon>Pseudomonadati</taxon>
        <taxon>Pseudomonadota</taxon>
        <taxon>Gammaproteobacteria</taxon>
        <taxon>Alteromonadales</taxon>
        <taxon>Colwelliaceae</taxon>
        <taxon>Thalassotalea</taxon>
    </lineage>
</organism>
<dbReference type="Pfam" id="PF02597">
    <property type="entry name" value="ThiS"/>
    <property type="match status" value="1"/>
</dbReference>
<sequence>MNIFINGHQFDLNNQATVADALSAFLSKEQQKLSFAVALNSDFIGKDNYSDTALSAGDSLDVLFPIQGG</sequence>
<name>A0A919BHI1_9GAMM</name>
<dbReference type="InterPro" id="IPR012675">
    <property type="entry name" value="Beta-grasp_dom_sf"/>
</dbReference>
<proteinExistence type="predicted"/>
<reference evidence="1" key="2">
    <citation type="submission" date="2020-09" db="EMBL/GenBank/DDBJ databases">
        <authorList>
            <person name="Sun Q."/>
            <person name="Kim S."/>
        </authorList>
    </citation>
    <scope>NUCLEOTIDE SEQUENCE</scope>
    <source>
        <strain evidence="1">KCTC 42731</strain>
    </source>
</reference>
<dbReference type="Proteomes" id="UP000623842">
    <property type="component" value="Unassembled WGS sequence"/>
</dbReference>
<dbReference type="SUPFAM" id="SSF54285">
    <property type="entry name" value="MoaD/ThiS"/>
    <property type="match status" value="1"/>
</dbReference>
<keyword evidence="2" id="KW-1185">Reference proteome</keyword>
<comment type="caution">
    <text evidence="1">The sequence shown here is derived from an EMBL/GenBank/DDBJ whole genome shotgun (WGS) entry which is preliminary data.</text>
</comment>
<reference evidence="1" key="1">
    <citation type="journal article" date="2014" name="Int. J. Syst. Evol. Microbiol.">
        <title>Complete genome sequence of Corynebacterium casei LMG S-19264T (=DSM 44701T), isolated from a smear-ripened cheese.</title>
        <authorList>
            <consortium name="US DOE Joint Genome Institute (JGI-PGF)"/>
            <person name="Walter F."/>
            <person name="Albersmeier A."/>
            <person name="Kalinowski J."/>
            <person name="Ruckert C."/>
        </authorList>
    </citation>
    <scope>NUCLEOTIDE SEQUENCE</scope>
    <source>
        <strain evidence="1">KCTC 42731</strain>
    </source>
</reference>
<accession>A0A919BHI1</accession>
<dbReference type="NCBIfam" id="TIGR01683">
    <property type="entry name" value="thiS"/>
    <property type="match status" value="1"/>
</dbReference>
<evidence type="ECO:0000313" key="2">
    <source>
        <dbReference type="Proteomes" id="UP000623842"/>
    </source>
</evidence>